<name>A0A843XAP8_COLES</name>
<feature type="domain" description="Sucrose phosphatase-like" evidence="4">
    <location>
        <begin position="260"/>
        <end position="467"/>
    </location>
</feature>
<keyword evidence="2" id="KW-0808">Transferase</keyword>
<reference evidence="5" key="1">
    <citation type="submission" date="2017-07" db="EMBL/GenBank/DDBJ databases">
        <title>Taro Niue Genome Assembly and Annotation.</title>
        <authorList>
            <person name="Atibalentja N."/>
            <person name="Keating K."/>
            <person name="Fields C.J."/>
        </authorList>
    </citation>
    <scope>NUCLEOTIDE SEQUENCE</scope>
    <source>
        <strain evidence="5">Niue_2</strain>
        <tissue evidence="5">Leaf</tissue>
    </source>
</reference>
<dbReference type="PANTHER" id="PTHR46039:SF2">
    <property type="entry name" value="SUCROSE-PHOSPHATE SYNTHASE 1"/>
    <property type="match status" value="1"/>
</dbReference>
<feature type="compositionally biased region" description="Pro residues" evidence="3">
    <location>
        <begin position="14"/>
        <end position="29"/>
    </location>
</feature>
<dbReference type="OrthoDB" id="1717174at2759"/>
<protein>
    <recommendedName>
        <fullName evidence="4">Sucrose phosphatase-like domain-containing protein</fullName>
    </recommendedName>
</protein>
<dbReference type="AlphaFoldDB" id="A0A843XAP8"/>
<sequence>MAYFPAQRGAPLSPLLPPPPPVDSGPPPFLPPFSGDPLPFSPFRPSSPFLSRITYERGSLSLIWVSLFPQGSFTVLIDNPFFRDMSPSLQDVRVWDLDPSPRHRTSPLWRGISSCKDLIASGIQMKLSDGHKCLFWKDKPRHPQWQKSDDIFENSESESPSDSLRDIQDISLNLKLSLDGEKAEENSTLDSTLDSEESTVKNDKLENAVLKLSKDVIGVTRKLSSNEKNEQNKFPMLRRRNCIFVVAVDCDSDDELIKIIQRILEVVRKASPSGSVGLILSTWRTISETHSALVSGGMLPTDFDAFICNSGSDIYYPSLNSEDAEPPFLVDLDYHSHIEYRWGGEGLRKTLVRWAATIVDKNGESEEQIVTEDEQGSSIYCHAFKVKNPERVPSVKELRKLMRIQALRCHVLYSHNGSKLHVIPVLASRSQALRYLYVRWGTELSNMVVFVGESGGTDYEGFLGGVHRTIILKGVCSPTQSDIHPQRSYSLEDVVAFDSPNILQTEAESATDGIEFALSKLGILSV</sequence>
<accession>A0A843XAP8</accession>
<dbReference type="EMBL" id="NMUH01006981">
    <property type="protein sequence ID" value="MQM16392.1"/>
    <property type="molecule type" value="Genomic_DNA"/>
</dbReference>
<dbReference type="GO" id="GO:0016757">
    <property type="term" value="F:glycosyltransferase activity"/>
    <property type="evidence" value="ECO:0007669"/>
    <property type="project" value="UniProtKB-KW"/>
</dbReference>
<organism evidence="5 6">
    <name type="scientific">Colocasia esculenta</name>
    <name type="common">Wild taro</name>
    <name type="synonym">Arum esculentum</name>
    <dbReference type="NCBI Taxonomy" id="4460"/>
    <lineage>
        <taxon>Eukaryota</taxon>
        <taxon>Viridiplantae</taxon>
        <taxon>Streptophyta</taxon>
        <taxon>Embryophyta</taxon>
        <taxon>Tracheophyta</taxon>
        <taxon>Spermatophyta</taxon>
        <taxon>Magnoliopsida</taxon>
        <taxon>Liliopsida</taxon>
        <taxon>Araceae</taxon>
        <taxon>Aroideae</taxon>
        <taxon>Colocasieae</taxon>
        <taxon>Colocasia</taxon>
    </lineage>
</organism>
<evidence type="ECO:0000313" key="5">
    <source>
        <dbReference type="EMBL" id="MQM16392.1"/>
    </source>
</evidence>
<evidence type="ECO:0000313" key="6">
    <source>
        <dbReference type="Proteomes" id="UP000652761"/>
    </source>
</evidence>
<comment type="caution">
    <text evidence="5">The sequence shown here is derived from an EMBL/GenBank/DDBJ whole genome shotgun (WGS) entry which is preliminary data.</text>
</comment>
<keyword evidence="6" id="KW-1185">Reference proteome</keyword>
<dbReference type="InterPro" id="IPR006380">
    <property type="entry name" value="SPP-like_dom"/>
</dbReference>
<keyword evidence="1" id="KW-0328">Glycosyltransferase</keyword>
<dbReference type="Pfam" id="PF05116">
    <property type="entry name" value="S6PP"/>
    <property type="match status" value="1"/>
</dbReference>
<dbReference type="InterPro" id="IPR035659">
    <property type="entry name" value="SPS_C"/>
</dbReference>
<dbReference type="Proteomes" id="UP000652761">
    <property type="component" value="Unassembled WGS sequence"/>
</dbReference>
<dbReference type="InterPro" id="IPR044161">
    <property type="entry name" value="SPS"/>
</dbReference>
<dbReference type="PANTHER" id="PTHR46039">
    <property type="entry name" value="SUCROSE-PHOSPHATE SYNTHASE 3-RELATED"/>
    <property type="match status" value="1"/>
</dbReference>
<evidence type="ECO:0000256" key="3">
    <source>
        <dbReference type="SAM" id="MobiDB-lite"/>
    </source>
</evidence>
<evidence type="ECO:0000256" key="2">
    <source>
        <dbReference type="ARBA" id="ARBA00022679"/>
    </source>
</evidence>
<proteinExistence type="predicted"/>
<evidence type="ECO:0000256" key="1">
    <source>
        <dbReference type="ARBA" id="ARBA00022676"/>
    </source>
</evidence>
<feature type="region of interest" description="Disordered" evidence="3">
    <location>
        <begin position="1"/>
        <end position="29"/>
    </location>
</feature>
<dbReference type="CDD" id="cd16419">
    <property type="entry name" value="HAD_SPS"/>
    <property type="match status" value="1"/>
</dbReference>
<gene>
    <name evidence="5" type="ORF">Taro_049349</name>
</gene>
<evidence type="ECO:0000259" key="4">
    <source>
        <dbReference type="Pfam" id="PF05116"/>
    </source>
</evidence>